<name>A0ABW5QEC4_9BACI</name>
<protein>
    <submittedName>
        <fullName evidence="1">DUF2487 family protein</fullName>
    </submittedName>
</protein>
<evidence type="ECO:0000313" key="2">
    <source>
        <dbReference type="Proteomes" id="UP001597452"/>
    </source>
</evidence>
<organism evidence="1 2">
    <name type="scientific">Piscibacillus salipiscarius</name>
    <dbReference type="NCBI Taxonomy" id="299480"/>
    <lineage>
        <taxon>Bacteria</taxon>
        <taxon>Bacillati</taxon>
        <taxon>Bacillota</taxon>
        <taxon>Bacilli</taxon>
        <taxon>Bacillales</taxon>
        <taxon>Bacillaceae</taxon>
        <taxon>Piscibacillus</taxon>
    </lineage>
</organism>
<proteinExistence type="predicted"/>
<evidence type="ECO:0000313" key="1">
    <source>
        <dbReference type="EMBL" id="MFD2640354.1"/>
    </source>
</evidence>
<keyword evidence="2" id="KW-1185">Reference proteome</keyword>
<dbReference type="Proteomes" id="UP001597452">
    <property type="component" value="Unassembled WGS sequence"/>
</dbReference>
<sequence length="155" mass="18405">MKYLNADIKQYTQAKKYVDTAILPLIPYSFNSDQDLLQLSSQKELIQLYISQIESELKGRVFSLPEYYYLKQDKILDEEKERLKGFISHINQQPFEYIFLITSDSKWRKASRDLDAELVWLPGFSSTEMNQEETQKFIQSQVQEIKMLIQDSWSD</sequence>
<dbReference type="Pfam" id="PF10673">
    <property type="entry name" value="DUF2487"/>
    <property type="match status" value="1"/>
</dbReference>
<comment type="caution">
    <text evidence="1">The sequence shown here is derived from an EMBL/GenBank/DDBJ whole genome shotgun (WGS) entry which is preliminary data.</text>
</comment>
<gene>
    <name evidence="1" type="ORF">ACFSW4_15900</name>
</gene>
<dbReference type="EMBL" id="JBHUMZ010000053">
    <property type="protein sequence ID" value="MFD2640354.1"/>
    <property type="molecule type" value="Genomic_DNA"/>
</dbReference>
<dbReference type="InterPro" id="IPR019615">
    <property type="entry name" value="DUF2487"/>
</dbReference>
<accession>A0ABW5QEC4</accession>
<dbReference type="RefSeq" id="WP_377330513.1">
    <property type="nucleotide sequence ID" value="NZ_JBHUMZ010000053.1"/>
</dbReference>
<reference evidence="2" key="1">
    <citation type="journal article" date="2019" name="Int. J. Syst. Evol. Microbiol.">
        <title>The Global Catalogue of Microorganisms (GCM) 10K type strain sequencing project: providing services to taxonomists for standard genome sequencing and annotation.</title>
        <authorList>
            <consortium name="The Broad Institute Genomics Platform"/>
            <consortium name="The Broad Institute Genome Sequencing Center for Infectious Disease"/>
            <person name="Wu L."/>
            <person name="Ma J."/>
        </authorList>
    </citation>
    <scope>NUCLEOTIDE SEQUENCE [LARGE SCALE GENOMIC DNA]</scope>
    <source>
        <strain evidence="2">TISTR 1571</strain>
    </source>
</reference>